<dbReference type="Gene3D" id="3.30.1330.120">
    <property type="entry name" value="2-methylcitrate dehydratase PrpD"/>
    <property type="match status" value="1"/>
</dbReference>
<feature type="domain" description="MmgE/PrpD N-terminal" evidence="2">
    <location>
        <begin position="13"/>
        <end position="246"/>
    </location>
</feature>
<comment type="similarity">
    <text evidence="1">Belongs to the PrpD family.</text>
</comment>
<dbReference type="InterPro" id="IPR045337">
    <property type="entry name" value="MmgE_PrpD_C"/>
</dbReference>
<dbReference type="InterPro" id="IPR042188">
    <property type="entry name" value="MmgE/PrpD_sf_2"/>
</dbReference>
<dbReference type="GO" id="GO:0016829">
    <property type="term" value="F:lyase activity"/>
    <property type="evidence" value="ECO:0007669"/>
    <property type="project" value="InterPro"/>
</dbReference>
<dbReference type="InterPro" id="IPR005656">
    <property type="entry name" value="MmgE_PrpD"/>
</dbReference>
<dbReference type="SUPFAM" id="SSF103378">
    <property type="entry name" value="2-methylcitrate dehydratase PrpD"/>
    <property type="match status" value="1"/>
</dbReference>
<reference evidence="4 5" key="1">
    <citation type="submission" date="2015-11" db="EMBL/GenBank/DDBJ databases">
        <title>Draft Genome Sequence of the Strain BR 10303 (Bradyrhizobium sp.) isolated from nodules of Centrolobium paraense.</title>
        <authorList>
            <person name="Zelli J.E."/>
            <person name="Simoes-Araujo J.L."/>
            <person name="Barauna A.C."/>
            <person name="Silva K."/>
        </authorList>
    </citation>
    <scope>NUCLEOTIDE SEQUENCE [LARGE SCALE GENOMIC DNA]</scope>
    <source>
        <strain evidence="4 5">BR 10303</strain>
    </source>
</reference>
<dbReference type="Pfam" id="PF03972">
    <property type="entry name" value="MmgE_PrpD_N"/>
    <property type="match status" value="1"/>
</dbReference>
<keyword evidence="5" id="KW-1185">Reference proteome</keyword>
<evidence type="ECO:0000259" key="2">
    <source>
        <dbReference type="Pfam" id="PF03972"/>
    </source>
</evidence>
<dbReference type="AlphaFoldDB" id="A0A109JGX1"/>
<evidence type="ECO:0008006" key="6">
    <source>
        <dbReference type="Google" id="ProtNLM"/>
    </source>
</evidence>
<dbReference type="InterPro" id="IPR036148">
    <property type="entry name" value="MmgE/PrpD_sf"/>
</dbReference>
<organism evidence="4 5">
    <name type="scientific">Bradyrhizobium macuxiense</name>
    <dbReference type="NCBI Taxonomy" id="1755647"/>
    <lineage>
        <taxon>Bacteria</taxon>
        <taxon>Pseudomonadati</taxon>
        <taxon>Pseudomonadota</taxon>
        <taxon>Alphaproteobacteria</taxon>
        <taxon>Hyphomicrobiales</taxon>
        <taxon>Nitrobacteraceae</taxon>
        <taxon>Bradyrhizobium</taxon>
    </lineage>
</organism>
<sequence length="466" mass="48416">MAYDTDSIGSLTERFATLWSGLTWADIPEADIAGIKDHVLDTLAVALVGARTSEAASVIRVLTTANGRRAGATVWGTSDRLPLSLAALANGTSAHARDFDDGGGAGHAGSTVIPAALAVAESVGASGRNFLLATIAGYDVGYRSLLAIGGFAVHTGRGWHSSGTMGSLGAAAAAAKVLGLDAEKFTNALGIAGSFTGGVWAFIDDGAMTKRLHPGKACETGVDAALLAQGGITGPHRIFESEFGGLFTTYNGGVGFRDKALDDLGVNLNIASSYLKPYACCRGSHSTIDTLLRLMSSHGLRADNVKRMDITAGQTAYDMINVYPIETVFDAQFSLPYAVSVTLVSGEAGLGQFEPPRLNEPEVRSIFDRITFTLDKSIGLEDGPRLHIERTDGTTIDISAGNPTLAKGSAVLPMTHAEVVAKTHALIDPINPALAEALISAVEGLDQASDVTSLLDALRIVGEHPR</sequence>
<proteinExistence type="inferred from homology"/>
<accession>A0A109JGX1</accession>
<evidence type="ECO:0000313" key="5">
    <source>
        <dbReference type="Proteomes" id="UP000057737"/>
    </source>
</evidence>
<evidence type="ECO:0000259" key="3">
    <source>
        <dbReference type="Pfam" id="PF19305"/>
    </source>
</evidence>
<dbReference type="PANTHER" id="PTHR16943">
    <property type="entry name" value="2-METHYLCITRATE DEHYDRATASE-RELATED"/>
    <property type="match status" value="1"/>
</dbReference>
<protein>
    <recommendedName>
        <fullName evidence="6">2-methylcitrate dehydratase PrpD</fullName>
    </recommendedName>
</protein>
<evidence type="ECO:0000313" key="4">
    <source>
        <dbReference type="EMBL" id="KWV48509.1"/>
    </source>
</evidence>
<dbReference type="Gene3D" id="1.10.4100.10">
    <property type="entry name" value="2-methylcitrate dehydratase PrpD"/>
    <property type="match status" value="1"/>
</dbReference>
<comment type="caution">
    <text evidence="4">The sequence shown here is derived from an EMBL/GenBank/DDBJ whole genome shotgun (WGS) entry which is preliminary data.</text>
</comment>
<dbReference type="InterPro" id="IPR045336">
    <property type="entry name" value="MmgE_PrpD_N"/>
</dbReference>
<dbReference type="OrthoDB" id="5415580at2"/>
<dbReference type="EMBL" id="LNCU01000107">
    <property type="protein sequence ID" value="KWV48509.1"/>
    <property type="molecule type" value="Genomic_DNA"/>
</dbReference>
<dbReference type="Pfam" id="PF19305">
    <property type="entry name" value="MmgE_PrpD_C"/>
    <property type="match status" value="1"/>
</dbReference>
<feature type="domain" description="MmgE/PrpD C-terminal" evidence="3">
    <location>
        <begin position="278"/>
        <end position="443"/>
    </location>
</feature>
<dbReference type="PANTHER" id="PTHR16943:SF8">
    <property type="entry name" value="2-METHYLCITRATE DEHYDRATASE"/>
    <property type="match status" value="1"/>
</dbReference>
<dbReference type="InterPro" id="IPR042183">
    <property type="entry name" value="MmgE/PrpD_sf_1"/>
</dbReference>
<name>A0A109JGX1_9BRAD</name>
<evidence type="ECO:0000256" key="1">
    <source>
        <dbReference type="ARBA" id="ARBA00006174"/>
    </source>
</evidence>
<gene>
    <name evidence="4" type="ORF">AS156_18750</name>
</gene>
<dbReference type="Proteomes" id="UP000057737">
    <property type="component" value="Unassembled WGS sequence"/>
</dbReference>